<dbReference type="EMBL" id="DS989727">
    <property type="protein sequence ID" value="EEA05506.1"/>
    <property type="molecule type" value="Genomic_DNA"/>
</dbReference>
<name>B6AAV4_CRYMR</name>
<evidence type="ECO:0000313" key="1">
    <source>
        <dbReference type="EMBL" id="EEA05506.1"/>
    </source>
</evidence>
<sequence length="146" mass="16932">MCDQICWFRAQELKNINLNKELEKQNIGTSHKYTSSLATKLLVTNNLDKYNGFNTVKCYNCEEINLYEDSLYIICYKCSRINYVTFEKSLQGFPTIEVICPVCYVNNFSSPEQTLHRCYNCGLVMSSSSNLNYTKEEHKSVEQSDV</sequence>
<keyword evidence="2" id="KW-1185">Reference proteome</keyword>
<dbReference type="RefSeq" id="XP_002139855.1">
    <property type="nucleotide sequence ID" value="XM_002139819.1"/>
</dbReference>
<dbReference type="GeneID" id="6995209"/>
<dbReference type="Proteomes" id="UP000001460">
    <property type="component" value="Unassembled WGS sequence"/>
</dbReference>
<reference evidence="1" key="1">
    <citation type="submission" date="2008-06" db="EMBL/GenBank/DDBJ databases">
        <authorList>
            <person name="Lorenzi H."/>
            <person name="Inman J."/>
            <person name="Miller J."/>
            <person name="Schobel S."/>
            <person name="Amedeo P."/>
            <person name="Caler E.V."/>
            <person name="da Silva J."/>
        </authorList>
    </citation>
    <scope>NUCLEOTIDE SEQUENCE [LARGE SCALE GENOMIC DNA]</scope>
    <source>
        <strain evidence="1">RN66</strain>
    </source>
</reference>
<dbReference type="OrthoDB" id="10280048at2759"/>
<protein>
    <submittedName>
        <fullName evidence="1">Uncharacterized protein</fullName>
    </submittedName>
</protein>
<evidence type="ECO:0000313" key="2">
    <source>
        <dbReference type="Proteomes" id="UP000001460"/>
    </source>
</evidence>
<accession>B6AAV4</accession>
<gene>
    <name evidence="1" type="ORF">CMU_025120</name>
</gene>
<dbReference type="VEuPathDB" id="CryptoDB:CMU_025120"/>
<dbReference type="AlphaFoldDB" id="B6AAV4"/>
<proteinExistence type="predicted"/>
<organism evidence="1 2">
    <name type="scientific">Cryptosporidium muris (strain RN66)</name>
    <dbReference type="NCBI Taxonomy" id="441375"/>
    <lineage>
        <taxon>Eukaryota</taxon>
        <taxon>Sar</taxon>
        <taxon>Alveolata</taxon>
        <taxon>Apicomplexa</taxon>
        <taxon>Conoidasida</taxon>
        <taxon>Coccidia</taxon>
        <taxon>Eucoccidiorida</taxon>
        <taxon>Eimeriorina</taxon>
        <taxon>Cryptosporidiidae</taxon>
        <taxon>Cryptosporidium</taxon>
    </lineage>
</organism>